<evidence type="ECO:0000313" key="1">
    <source>
        <dbReference type="EMBL" id="OUZ39533.1"/>
    </source>
</evidence>
<dbReference type="Proteomes" id="UP000196594">
    <property type="component" value="Unassembled WGS sequence"/>
</dbReference>
<dbReference type="GO" id="GO:0008233">
    <property type="term" value="F:peptidase activity"/>
    <property type="evidence" value="ECO:0007669"/>
    <property type="project" value="UniProtKB-KW"/>
</dbReference>
<keyword evidence="1" id="KW-0378">Hydrolase</keyword>
<dbReference type="RefSeq" id="WP_087616864.1">
    <property type="nucleotide sequence ID" value="NZ_JAFBEY010000001.1"/>
</dbReference>
<accession>A0ABX3ZIH6</accession>
<dbReference type="EMBL" id="NHNT01000003">
    <property type="protein sequence ID" value="OUZ39533.1"/>
    <property type="molecule type" value="Genomic_DNA"/>
</dbReference>
<organism evidence="1 2">
    <name type="scientific">Solibacillus kalamii</name>
    <dbReference type="NCBI Taxonomy" id="1748298"/>
    <lineage>
        <taxon>Bacteria</taxon>
        <taxon>Bacillati</taxon>
        <taxon>Bacillota</taxon>
        <taxon>Bacilli</taxon>
        <taxon>Bacillales</taxon>
        <taxon>Caryophanaceae</taxon>
        <taxon>Solibacillus</taxon>
    </lineage>
</organism>
<keyword evidence="2" id="KW-1185">Reference proteome</keyword>
<reference evidence="1 2" key="1">
    <citation type="journal article" date="2017" name="Int. J. Syst. Evol. Microbiol.">
        <title>Solibacillus kalamii sp. nov., isolated from a high-efficiency particulate arrestance filter system used in the International Space Station.</title>
        <authorList>
            <person name="Checinska Sielaff A."/>
            <person name="Kumar R.M."/>
            <person name="Pal D."/>
            <person name="Mayilraj S."/>
            <person name="Venkateswaran K."/>
        </authorList>
    </citation>
    <scope>NUCLEOTIDE SEQUENCE [LARGE SCALE GENOMIC DNA]</scope>
    <source>
        <strain evidence="1 2">ISSFR-015</strain>
    </source>
</reference>
<evidence type="ECO:0000313" key="2">
    <source>
        <dbReference type="Proteomes" id="UP000196594"/>
    </source>
</evidence>
<proteinExistence type="predicted"/>
<gene>
    <name evidence="1" type="ORF">CBM15_07690</name>
</gene>
<comment type="caution">
    <text evidence="1">The sequence shown here is derived from an EMBL/GenBank/DDBJ whole genome shotgun (WGS) entry which is preliminary data.</text>
</comment>
<protein>
    <submittedName>
        <fullName evidence="1">Serine protease</fullName>
    </submittedName>
</protein>
<keyword evidence="1" id="KW-0645">Protease</keyword>
<dbReference type="GO" id="GO:0006508">
    <property type="term" value="P:proteolysis"/>
    <property type="evidence" value="ECO:0007669"/>
    <property type="project" value="UniProtKB-KW"/>
</dbReference>
<name>A0ABX3ZIH6_9BACL</name>
<sequence>MKDFDTSNSLFILTEQQVEQFKQLEHFEYFFHLIRHDFTHLSFAKDSVSDVWIYFYFEEEPVINSEYALIFLLRNFILNEILVSSKLKRLKKTTVGSYMNALMASVMTVNLFLDLLRDVLESLSKEQYDLYMKFENSSKQLFNDRFYEYEHYPKKLVQIETIIIKDLRQYLEENAAIYNNFKQKVIRFMDQFSIIKRELYEPLSLEK</sequence>